<dbReference type="SUPFAM" id="SSF55729">
    <property type="entry name" value="Acyl-CoA N-acyltransferases (Nat)"/>
    <property type="match status" value="1"/>
</dbReference>
<dbReference type="Gene3D" id="3.40.630.30">
    <property type="match status" value="1"/>
</dbReference>
<reference evidence="3" key="1">
    <citation type="journal article" date="2019" name="Int. J. Syst. Evol. Microbiol.">
        <title>The Global Catalogue of Microorganisms (GCM) 10K type strain sequencing project: providing services to taxonomists for standard genome sequencing and annotation.</title>
        <authorList>
            <consortium name="The Broad Institute Genomics Platform"/>
            <consortium name="The Broad Institute Genome Sequencing Center for Infectious Disease"/>
            <person name="Wu L."/>
            <person name="Ma J."/>
        </authorList>
    </citation>
    <scope>NUCLEOTIDE SEQUENCE [LARGE SCALE GENOMIC DNA]</scope>
    <source>
        <strain evidence="3">CCM 7043</strain>
    </source>
</reference>
<name>A0ABW4EL32_9PSEU</name>
<dbReference type="InterPro" id="IPR000182">
    <property type="entry name" value="GNAT_dom"/>
</dbReference>
<dbReference type="EC" id="2.3.-.-" evidence="2"/>
<dbReference type="PANTHER" id="PTHR43792:SF1">
    <property type="entry name" value="N-ACETYLTRANSFERASE DOMAIN-CONTAINING PROTEIN"/>
    <property type="match status" value="1"/>
</dbReference>
<dbReference type="InterPro" id="IPR051531">
    <property type="entry name" value="N-acetyltransferase"/>
</dbReference>
<dbReference type="PANTHER" id="PTHR43792">
    <property type="entry name" value="GNAT FAMILY, PUTATIVE (AFU_ORTHOLOGUE AFUA_3G00765)-RELATED-RELATED"/>
    <property type="match status" value="1"/>
</dbReference>
<proteinExistence type="predicted"/>
<dbReference type="RefSeq" id="WP_344723162.1">
    <property type="nucleotide sequence ID" value="NZ_BAAAUS010000017.1"/>
</dbReference>
<dbReference type="EMBL" id="JBHUCO010000002">
    <property type="protein sequence ID" value="MFD1516334.1"/>
    <property type="molecule type" value="Genomic_DNA"/>
</dbReference>
<comment type="caution">
    <text evidence="2">The sequence shown here is derived from an EMBL/GenBank/DDBJ whole genome shotgun (WGS) entry which is preliminary data.</text>
</comment>
<dbReference type="Pfam" id="PF13302">
    <property type="entry name" value="Acetyltransf_3"/>
    <property type="match status" value="1"/>
</dbReference>
<dbReference type="PROSITE" id="PS51186">
    <property type="entry name" value="GNAT"/>
    <property type="match status" value="1"/>
</dbReference>
<evidence type="ECO:0000313" key="3">
    <source>
        <dbReference type="Proteomes" id="UP001597114"/>
    </source>
</evidence>
<accession>A0ABW4EL32</accession>
<organism evidence="2 3">
    <name type="scientific">Pseudonocardia yunnanensis</name>
    <dbReference type="NCBI Taxonomy" id="58107"/>
    <lineage>
        <taxon>Bacteria</taxon>
        <taxon>Bacillati</taxon>
        <taxon>Actinomycetota</taxon>
        <taxon>Actinomycetes</taxon>
        <taxon>Pseudonocardiales</taxon>
        <taxon>Pseudonocardiaceae</taxon>
        <taxon>Pseudonocardia</taxon>
    </lineage>
</organism>
<feature type="domain" description="N-acetyltransferase" evidence="1">
    <location>
        <begin position="16"/>
        <end position="186"/>
    </location>
</feature>
<protein>
    <submittedName>
        <fullName evidence="2">GNAT family N-acetyltransferase</fullName>
        <ecNumber evidence="2">2.3.-.-</ecNumber>
    </submittedName>
</protein>
<dbReference type="Proteomes" id="UP001597114">
    <property type="component" value="Unassembled WGS sequence"/>
</dbReference>
<dbReference type="GO" id="GO:0016746">
    <property type="term" value="F:acyltransferase activity"/>
    <property type="evidence" value="ECO:0007669"/>
    <property type="project" value="UniProtKB-KW"/>
</dbReference>
<evidence type="ECO:0000259" key="1">
    <source>
        <dbReference type="PROSITE" id="PS51186"/>
    </source>
</evidence>
<dbReference type="InterPro" id="IPR016181">
    <property type="entry name" value="Acyl_CoA_acyltransferase"/>
</dbReference>
<keyword evidence="3" id="KW-1185">Reference proteome</keyword>
<gene>
    <name evidence="2" type="ORF">ACFSJD_02480</name>
</gene>
<sequence length="193" mass="21429">MSAADPVATERTTPRLRLRPITAALVDDLWELHQDPGIAAWYGGARSVEHTAAAAAAMQRSWISGGLGKWLAYDGVTGELIGRGGPSRTEVLDREDVEIGWAVRQRFWRRGYATEIGRASLDFIDQTTDADTVIAFTEVHNRGSRAVMERLGMVYDREIRRPGLVEGVEGVRDDARFAVYSSKRASRRLNQAE</sequence>
<evidence type="ECO:0000313" key="2">
    <source>
        <dbReference type="EMBL" id="MFD1516334.1"/>
    </source>
</evidence>
<keyword evidence="2" id="KW-0808">Transferase</keyword>
<keyword evidence="2" id="KW-0012">Acyltransferase</keyword>